<accession>A0A0C3DVM6</accession>
<evidence type="ECO:0000256" key="1">
    <source>
        <dbReference type="ARBA" id="ARBA00022468"/>
    </source>
</evidence>
<keyword evidence="5" id="KW-1185">Reference proteome</keyword>
<gene>
    <name evidence="4" type="ORF">OIDMADRAFT_112054</name>
</gene>
<dbReference type="InterPro" id="IPR035969">
    <property type="entry name" value="Rab-GAP_TBC_sf"/>
</dbReference>
<dbReference type="HOGENOM" id="CLU_019939_1_0_1"/>
<dbReference type="Pfam" id="PF00566">
    <property type="entry name" value="RabGAP-TBC"/>
    <property type="match status" value="1"/>
</dbReference>
<dbReference type="Gene3D" id="1.10.8.270">
    <property type="entry name" value="putative rabgap domain of human tbc1 domain family member 14 like domains"/>
    <property type="match status" value="1"/>
</dbReference>
<dbReference type="PANTHER" id="PTHR22957">
    <property type="entry name" value="TBC1 DOMAIN FAMILY MEMBER GTPASE-ACTIVATING PROTEIN"/>
    <property type="match status" value="1"/>
</dbReference>
<feature type="compositionally biased region" description="Polar residues" evidence="2">
    <location>
        <begin position="408"/>
        <end position="422"/>
    </location>
</feature>
<feature type="compositionally biased region" description="Low complexity" evidence="2">
    <location>
        <begin position="370"/>
        <end position="381"/>
    </location>
</feature>
<dbReference type="AlphaFoldDB" id="A0A0C3DVM6"/>
<dbReference type="OrthoDB" id="27140at2759"/>
<dbReference type="InterPro" id="IPR000195">
    <property type="entry name" value="Rab-GAP-TBC_dom"/>
</dbReference>
<sequence>MPDEPYFRQTHTQRMMLDILFVFCKINQDVGYRQGMHELLAPILWVVVQDSLDSVQSSDQSPGLEPDTLLKQTLDSTYVEHDTFTLLSLVMRTAKSFYDLGEPEVRSSTPLMGSATPQQVTSPIVERMIKANYSFALTLLLKYPTLTPPHGPQSFVDDAIYLRDNFSAEGGAKIISKYSGKAPVVQTPGLPPMAFIGDGVDSKPSLLTTRSRLQSPTRFLKQQGGVEALLQGAAKGVFDRGERLGFNQAVRDAVADVKKNMQGLQAVSRANSKTRRASDLTRWSLDEGRAVPSSNKLEADMKSRNKQLAHMLDEATAELRDASLAKDCDKDDYIKAMDVAVAKVGFIKVYLEDSTMSLPPIPNHVASERSSPAAGSGPSASLQTSIHIKGSKAPPLTSPGSKLGTPRGPSQSGTPTTVSPSRGGSPAVKSPADAAHDPTLKKTDLEQPDVGPTMSPAAPLPTRASIAQSNFSWMLEPDSTMASSPKSPSPKAASPFLKSGRRPASGTGRDKTAFLFGEDGEERSRMTVAGTSVKSEKGEGFSLEPMKSIGDQE</sequence>
<proteinExistence type="predicted"/>
<evidence type="ECO:0000259" key="3">
    <source>
        <dbReference type="PROSITE" id="PS50086"/>
    </source>
</evidence>
<reference evidence="5" key="2">
    <citation type="submission" date="2015-01" db="EMBL/GenBank/DDBJ databases">
        <title>Evolutionary Origins and Diversification of the Mycorrhizal Mutualists.</title>
        <authorList>
            <consortium name="DOE Joint Genome Institute"/>
            <consortium name="Mycorrhizal Genomics Consortium"/>
            <person name="Kohler A."/>
            <person name="Kuo A."/>
            <person name="Nagy L.G."/>
            <person name="Floudas D."/>
            <person name="Copeland A."/>
            <person name="Barry K.W."/>
            <person name="Cichocki N."/>
            <person name="Veneault-Fourrey C."/>
            <person name="LaButti K."/>
            <person name="Lindquist E.A."/>
            <person name="Lipzen A."/>
            <person name="Lundell T."/>
            <person name="Morin E."/>
            <person name="Murat C."/>
            <person name="Riley R."/>
            <person name="Ohm R."/>
            <person name="Sun H."/>
            <person name="Tunlid A."/>
            <person name="Henrissat B."/>
            <person name="Grigoriev I.V."/>
            <person name="Hibbett D.S."/>
            <person name="Martin F."/>
        </authorList>
    </citation>
    <scope>NUCLEOTIDE SEQUENCE [LARGE SCALE GENOMIC DNA]</scope>
    <source>
        <strain evidence="5">Zn</strain>
    </source>
</reference>
<feature type="compositionally biased region" description="Low complexity" evidence="2">
    <location>
        <begin position="482"/>
        <end position="495"/>
    </location>
</feature>
<evidence type="ECO:0000313" key="4">
    <source>
        <dbReference type="EMBL" id="KIN06123.1"/>
    </source>
</evidence>
<dbReference type="InParanoid" id="A0A0C3DVM6"/>
<feature type="compositionally biased region" description="Basic and acidic residues" evidence="2">
    <location>
        <begin position="434"/>
        <end position="445"/>
    </location>
</feature>
<protein>
    <recommendedName>
        <fullName evidence="3">Rab-GAP TBC domain-containing protein</fullName>
    </recommendedName>
</protein>
<reference evidence="4 5" key="1">
    <citation type="submission" date="2014-04" db="EMBL/GenBank/DDBJ databases">
        <authorList>
            <consortium name="DOE Joint Genome Institute"/>
            <person name="Kuo A."/>
            <person name="Martino E."/>
            <person name="Perotto S."/>
            <person name="Kohler A."/>
            <person name="Nagy L.G."/>
            <person name="Floudas D."/>
            <person name="Copeland A."/>
            <person name="Barry K.W."/>
            <person name="Cichocki N."/>
            <person name="Veneault-Fourrey C."/>
            <person name="LaButti K."/>
            <person name="Lindquist E.A."/>
            <person name="Lipzen A."/>
            <person name="Lundell T."/>
            <person name="Morin E."/>
            <person name="Murat C."/>
            <person name="Sun H."/>
            <person name="Tunlid A."/>
            <person name="Henrissat B."/>
            <person name="Grigoriev I.V."/>
            <person name="Hibbett D.S."/>
            <person name="Martin F."/>
            <person name="Nordberg H.P."/>
            <person name="Cantor M.N."/>
            <person name="Hua S.X."/>
        </authorList>
    </citation>
    <scope>NUCLEOTIDE SEQUENCE [LARGE SCALE GENOMIC DNA]</scope>
    <source>
        <strain evidence="4 5">Zn</strain>
    </source>
</reference>
<dbReference type="PROSITE" id="PS50086">
    <property type="entry name" value="TBC_RABGAP"/>
    <property type="match status" value="1"/>
</dbReference>
<feature type="domain" description="Rab-GAP TBC" evidence="3">
    <location>
        <begin position="1"/>
        <end position="170"/>
    </location>
</feature>
<keyword evidence="1" id="KW-0343">GTPase activation</keyword>
<evidence type="ECO:0000256" key="2">
    <source>
        <dbReference type="SAM" id="MobiDB-lite"/>
    </source>
</evidence>
<organism evidence="4 5">
    <name type="scientific">Oidiodendron maius (strain Zn)</name>
    <dbReference type="NCBI Taxonomy" id="913774"/>
    <lineage>
        <taxon>Eukaryota</taxon>
        <taxon>Fungi</taxon>
        <taxon>Dikarya</taxon>
        <taxon>Ascomycota</taxon>
        <taxon>Pezizomycotina</taxon>
        <taxon>Leotiomycetes</taxon>
        <taxon>Leotiomycetes incertae sedis</taxon>
        <taxon>Myxotrichaceae</taxon>
        <taxon>Oidiodendron</taxon>
    </lineage>
</organism>
<feature type="region of interest" description="Disordered" evidence="2">
    <location>
        <begin position="362"/>
        <end position="553"/>
    </location>
</feature>
<dbReference type="PANTHER" id="PTHR22957:SF337">
    <property type="entry name" value="TBC1 DOMAIN FAMILY MEMBER 5"/>
    <property type="match status" value="1"/>
</dbReference>
<dbReference type="GO" id="GO:0005096">
    <property type="term" value="F:GTPase activator activity"/>
    <property type="evidence" value="ECO:0007669"/>
    <property type="project" value="UniProtKB-KW"/>
</dbReference>
<dbReference type="SUPFAM" id="SSF47923">
    <property type="entry name" value="Ypt/Rab-GAP domain of gyp1p"/>
    <property type="match status" value="1"/>
</dbReference>
<evidence type="ECO:0000313" key="5">
    <source>
        <dbReference type="Proteomes" id="UP000054321"/>
    </source>
</evidence>
<name>A0A0C3DVM6_OIDMZ</name>
<dbReference type="STRING" id="913774.A0A0C3DVM6"/>
<dbReference type="Proteomes" id="UP000054321">
    <property type="component" value="Unassembled WGS sequence"/>
</dbReference>
<dbReference type="EMBL" id="KN832871">
    <property type="protein sequence ID" value="KIN06123.1"/>
    <property type="molecule type" value="Genomic_DNA"/>
</dbReference>